<keyword evidence="3" id="KW-1185">Reference proteome</keyword>
<evidence type="ECO:0000256" key="1">
    <source>
        <dbReference type="SAM" id="SignalP"/>
    </source>
</evidence>
<dbReference type="STRING" id="709986.Deima_0384"/>
<dbReference type="eggNOG" id="COG4932">
    <property type="taxonomic scope" value="Bacteria"/>
</dbReference>
<name>E8U399_DEIML</name>
<keyword evidence="1" id="KW-0732">Signal</keyword>
<dbReference type="OrthoDB" id="71503at2"/>
<dbReference type="Proteomes" id="UP000008635">
    <property type="component" value="Chromosome"/>
</dbReference>
<organism evidence="2 3">
    <name type="scientific">Deinococcus maricopensis (strain DSM 21211 / LMG 22137 / NRRL B-23946 / LB-34)</name>
    <dbReference type="NCBI Taxonomy" id="709986"/>
    <lineage>
        <taxon>Bacteria</taxon>
        <taxon>Thermotogati</taxon>
        <taxon>Deinococcota</taxon>
        <taxon>Deinococci</taxon>
        <taxon>Deinococcales</taxon>
        <taxon>Deinococcaceae</taxon>
        <taxon>Deinococcus</taxon>
    </lineage>
</organism>
<dbReference type="PROSITE" id="PS51257">
    <property type="entry name" value="PROKAR_LIPOPROTEIN"/>
    <property type="match status" value="1"/>
</dbReference>
<sequence precursor="true">MKRATLLTALLPALLAACGGNGGGSVSIIGVDPKAELSVDITGLPAGAGANVTVQGPGGTVVLTSSKVFHDLPLGTYTVRAQTVTADGAPYLAAVTPATTTFTEQAQRATVKVRYDLPLVGQLTLNVAGVPDGQSTQLHISGPNGFQKDLPGLATQTLTDLAAGTYTLTADAVRDQNFTYPATIDPSTFTVERGRTRTANVSFARDPRYGNLSVHVLGLPEGVTGTVTAQLPGGAPRSLTGSGVLTDLPVGTYTLTGADVRTNGLTYRAPSSQVQIQGATTAASDVTYAPITGRLNVVVNSPVPVPAGQISVTASGQPTRAVTATTTFDDLTPGTYGVQAQPFTAGGWTYVPTIEGAVTDVTAGNTAGATVTYVPLTARPGITLDFIAPTVTLAPTLDGNQLHGTASDASGPVKVQVYVGVDLLGEVSATDGMWAVEWPNATPDTTDVTVIATDANGNSSRVHGTVTR</sequence>
<reference evidence="3" key="2">
    <citation type="submission" date="2011-01" db="EMBL/GenBank/DDBJ databases">
        <title>The complete genome of Deinococcus maricopensis DSM 21211.</title>
        <authorList>
            <consortium name="US DOE Joint Genome Institute (JGI-PGF)"/>
            <person name="Lucas S."/>
            <person name="Copeland A."/>
            <person name="Lapidus A."/>
            <person name="Goodwin L."/>
            <person name="Pitluck S."/>
            <person name="Kyrpides N."/>
            <person name="Mavromatis K."/>
            <person name="Pagani I."/>
            <person name="Ivanova N."/>
            <person name="Ovchinnikova G."/>
            <person name="Zeytun A."/>
            <person name="Detter J.C."/>
            <person name="Han C."/>
            <person name="Land M."/>
            <person name="Hauser L."/>
            <person name="Markowitz V."/>
            <person name="Cheng J.-F."/>
            <person name="Hugenholtz P."/>
            <person name="Woyke T."/>
            <person name="Wu D."/>
            <person name="Pukall R."/>
            <person name="Gehrich-Schroeter G."/>
            <person name="Brambilla E."/>
            <person name="Klenk H.-P."/>
            <person name="Eisen J.A."/>
        </authorList>
    </citation>
    <scope>NUCLEOTIDE SEQUENCE [LARGE SCALE GENOMIC DNA]</scope>
    <source>
        <strain evidence="3">DSM 21211 / LMG 22137 / NRRL B-23946 / LB-34</strain>
    </source>
</reference>
<feature type="signal peptide" evidence="1">
    <location>
        <begin position="1"/>
        <end position="22"/>
    </location>
</feature>
<reference evidence="2 3" key="1">
    <citation type="journal article" date="2011" name="Stand. Genomic Sci.">
        <title>Complete genome sequence of Deinococcus maricopensis type strain (LB-34).</title>
        <authorList>
            <person name="Pukall R."/>
            <person name="Zeytun A."/>
            <person name="Lucas S."/>
            <person name="Lapidus A."/>
            <person name="Hammon N."/>
            <person name="Deshpande S."/>
            <person name="Nolan M."/>
            <person name="Cheng J.F."/>
            <person name="Pitluck S."/>
            <person name="Liolios K."/>
            <person name="Pagani I."/>
            <person name="Mikhailova N."/>
            <person name="Ivanova N."/>
            <person name="Mavromatis K."/>
            <person name="Pati A."/>
            <person name="Tapia R."/>
            <person name="Han C."/>
            <person name="Goodwin L."/>
            <person name="Chen A."/>
            <person name="Palaniappan K."/>
            <person name="Land M."/>
            <person name="Hauser L."/>
            <person name="Chang Y.J."/>
            <person name="Jeffries C.D."/>
            <person name="Brambilla E.M."/>
            <person name="Rohde M."/>
            <person name="Goker M."/>
            <person name="Detter J.C."/>
            <person name="Woyke T."/>
            <person name="Bristow J."/>
            <person name="Eisen J.A."/>
            <person name="Markowitz V."/>
            <person name="Hugenholtz P."/>
            <person name="Kyrpides N.C."/>
            <person name="Klenk H.P."/>
        </authorList>
    </citation>
    <scope>NUCLEOTIDE SEQUENCE [LARGE SCALE GENOMIC DNA]</scope>
    <source>
        <strain evidence="3">DSM 21211 / LMG 22137 / NRRL B-23946 / LB-34</strain>
    </source>
</reference>
<gene>
    <name evidence="2" type="ordered locus">Deima_0384</name>
</gene>
<protein>
    <submittedName>
        <fullName evidence="2">Uncharacterized protein</fullName>
    </submittedName>
</protein>
<dbReference type="KEGG" id="dmr:Deima_0384"/>
<feature type="chain" id="PRO_5003228303" evidence="1">
    <location>
        <begin position="23"/>
        <end position="468"/>
    </location>
</feature>
<evidence type="ECO:0000313" key="2">
    <source>
        <dbReference type="EMBL" id="ADV66044.1"/>
    </source>
</evidence>
<dbReference type="AlphaFoldDB" id="E8U399"/>
<proteinExistence type="predicted"/>
<dbReference type="InterPro" id="IPR013783">
    <property type="entry name" value="Ig-like_fold"/>
</dbReference>
<dbReference type="Gene3D" id="2.60.40.10">
    <property type="entry name" value="Immunoglobulins"/>
    <property type="match status" value="1"/>
</dbReference>
<evidence type="ECO:0000313" key="3">
    <source>
        <dbReference type="Proteomes" id="UP000008635"/>
    </source>
</evidence>
<dbReference type="HOGENOM" id="CLU_583580_0_0_0"/>
<dbReference type="RefSeq" id="WP_013555549.1">
    <property type="nucleotide sequence ID" value="NC_014958.1"/>
</dbReference>
<accession>E8U399</accession>
<dbReference type="EMBL" id="CP002454">
    <property type="protein sequence ID" value="ADV66044.1"/>
    <property type="molecule type" value="Genomic_DNA"/>
</dbReference>